<name>A0A9Q1BQL2_HOLLE</name>
<accession>A0A9Q1BQL2</accession>
<keyword evidence="3" id="KW-1185">Reference proteome</keyword>
<proteinExistence type="predicted"/>
<feature type="transmembrane region" description="Helical" evidence="1">
    <location>
        <begin position="12"/>
        <end position="32"/>
    </location>
</feature>
<organism evidence="2 3">
    <name type="scientific">Holothuria leucospilota</name>
    <name type="common">Black long sea cucumber</name>
    <name type="synonym">Mertensiothuria leucospilota</name>
    <dbReference type="NCBI Taxonomy" id="206669"/>
    <lineage>
        <taxon>Eukaryota</taxon>
        <taxon>Metazoa</taxon>
        <taxon>Echinodermata</taxon>
        <taxon>Eleutherozoa</taxon>
        <taxon>Echinozoa</taxon>
        <taxon>Holothuroidea</taxon>
        <taxon>Aspidochirotacea</taxon>
        <taxon>Aspidochirotida</taxon>
        <taxon>Holothuriidae</taxon>
        <taxon>Holothuria</taxon>
    </lineage>
</organism>
<comment type="caution">
    <text evidence="2">The sequence shown here is derived from an EMBL/GenBank/DDBJ whole genome shotgun (WGS) entry which is preliminary data.</text>
</comment>
<reference evidence="2" key="1">
    <citation type="submission" date="2021-10" db="EMBL/GenBank/DDBJ databases">
        <title>Tropical sea cucumber genome reveals ecological adaptation and Cuvierian tubules defense mechanism.</title>
        <authorList>
            <person name="Chen T."/>
        </authorList>
    </citation>
    <scope>NUCLEOTIDE SEQUENCE</scope>
    <source>
        <strain evidence="2">Nanhai2018</strain>
        <tissue evidence="2">Muscle</tissue>
    </source>
</reference>
<protein>
    <submittedName>
        <fullName evidence="2">Uncharacterized protein</fullName>
    </submittedName>
</protein>
<keyword evidence="1" id="KW-0472">Membrane</keyword>
<keyword evidence="1" id="KW-1133">Transmembrane helix</keyword>
<dbReference type="EMBL" id="JAIZAY010000013">
    <property type="protein sequence ID" value="KAJ8030864.1"/>
    <property type="molecule type" value="Genomic_DNA"/>
</dbReference>
<dbReference type="Proteomes" id="UP001152320">
    <property type="component" value="Chromosome 13"/>
</dbReference>
<evidence type="ECO:0000313" key="2">
    <source>
        <dbReference type="EMBL" id="KAJ8030864.1"/>
    </source>
</evidence>
<sequence>MGSKTLDKPLRVLSFRASSFYFIMILSTVSAMQNDIPRYNTTLPGATSQVNVAP</sequence>
<evidence type="ECO:0000313" key="3">
    <source>
        <dbReference type="Proteomes" id="UP001152320"/>
    </source>
</evidence>
<dbReference type="AlphaFoldDB" id="A0A9Q1BQL2"/>
<keyword evidence="1" id="KW-0812">Transmembrane</keyword>
<evidence type="ECO:0000256" key="1">
    <source>
        <dbReference type="SAM" id="Phobius"/>
    </source>
</evidence>
<gene>
    <name evidence="2" type="ORF">HOLleu_27402</name>
</gene>